<comment type="caution">
    <text evidence="4">The sequence shown here is derived from an EMBL/GenBank/DDBJ whole genome shotgun (WGS) entry which is preliminary data.</text>
</comment>
<sequence length="79" mass="8661">MSVKQISRSTGRSTTGAAAYRAAERIVDVRTGEIHDYTRKGGVDAAHLSLPGGSTENRAAFWNRLEQHHKRADAVLARE</sequence>
<evidence type="ECO:0000256" key="1">
    <source>
        <dbReference type="ARBA" id="ARBA00010873"/>
    </source>
</evidence>
<reference evidence="4" key="1">
    <citation type="submission" date="2022-11" db="EMBL/GenBank/DDBJ databases">
        <title>Robbsia betulipollinis sp. nov., isolated from pollen of birch (Betula pendula).</title>
        <authorList>
            <person name="Shi H."/>
            <person name="Ambika Manirajan B."/>
            <person name="Ratering S."/>
            <person name="Geissler-Plaum R."/>
            <person name="Schnell S."/>
        </authorList>
    </citation>
    <scope>NUCLEOTIDE SEQUENCE</scope>
    <source>
        <strain evidence="4">Bb-Pol-6</strain>
    </source>
</reference>
<gene>
    <name evidence="4" type="ORF">OVY01_22795</name>
</gene>
<accession>A0ABT3ZUS2</accession>
<evidence type="ECO:0000313" key="5">
    <source>
        <dbReference type="Proteomes" id="UP001082899"/>
    </source>
</evidence>
<protein>
    <submittedName>
        <fullName evidence="4">MobA/MobL family protein</fullName>
    </submittedName>
</protein>
<feature type="non-terminal residue" evidence="4">
    <location>
        <position position="79"/>
    </location>
</feature>
<evidence type="ECO:0000313" key="4">
    <source>
        <dbReference type="EMBL" id="MCY0389970.1"/>
    </source>
</evidence>
<dbReference type="InterPro" id="IPR005053">
    <property type="entry name" value="MobA_MobL"/>
</dbReference>
<keyword evidence="5" id="KW-1185">Reference proteome</keyword>
<keyword evidence="2" id="KW-0184">Conjugation</keyword>
<organism evidence="4 5">
    <name type="scientific">Robbsia betulipollinis</name>
    <dbReference type="NCBI Taxonomy" id="2981849"/>
    <lineage>
        <taxon>Bacteria</taxon>
        <taxon>Pseudomonadati</taxon>
        <taxon>Pseudomonadota</taxon>
        <taxon>Betaproteobacteria</taxon>
        <taxon>Burkholderiales</taxon>
        <taxon>Burkholderiaceae</taxon>
        <taxon>Robbsia</taxon>
    </lineage>
</organism>
<comment type="similarity">
    <text evidence="1">Belongs to the MobA/MobL family.</text>
</comment>
<dbReference type="Proteomes" id="UP001082899">
    <property type="component" value="Unassembled WGS sequence"/>
</dbReference>
<dbReference type="Pfam" id="PF03389">
    <property type="entry name" value="MobA_MobL"/>
    <property type="match status" value="1"/>
</dbReference>
<proteinExistence type="inferred from homology"/>
<dbReference type="Gene3D" id="3.30.930.30">
    <property type="match status" value="1"/>
</dbReference>
<name>A0ABT3ZUS2_9BURK</name>
<evidence type="ECO:0000256" key="2">
    <source>
        <dbReference type="ARBA" id="ARBA00022971"/>
    </source>
</evidence>
<feature type="domain" description="MobA/MobL protein" evidence="3">
    <location>
        <begin position="12"/>
        <end position="79"/>
    </location>
</feature>
<evidence type="ECO:0000259" key="3">
    <source>
        <dbReference type="Pfam" id="PF03389"/>
    </source>
</evidence>
<dbReference type="EMBL" id="JAPMXC010000023">
    <property type="protein sequence ID" value="MCY0389970.1"/>
    <property type="molecule type" value="Genomic_DNA"/>
</dbReference>